<accession>A0ABU3D5I8</accession>
<dbReference type="Proteomes" id="UP001262582">
    <property type="component" value="Unassembled WGS sequence"/>
</dbReference>
<dbReference type="GO" id="GO:0016757">
    <property type="term" value="F:glycosyltransferase activity"/>
    <property type="evidence" value="ECO:0007669"/>
    <property type="project" value="UniProtKB-KW"/>
</dbReference>
<feature type="domain" description="Glycosyltransferase 2-like" evidence="1">
    <location>
        <begin position="5"/>
        <end position="139"/>
    </location>
</feature>
<evidence type="ECO:0000313" key="3">
    <source>
        <dbReference type="Proteomes" id="UP001262582"/>
    </source>
</evidence>
<dbReference type="CDD" id="cd00761">
    <property type="entry name" value="Glyco_tranf_GTA_type"/>
    <property type="match status" value="1"/>
</dbReference>
<evidence type="ECO:0000259" key="1">
    <source>
        <dbReference type="Pfam" id="PF00535"/>
    </source>
</evidence>
<dbReference type="SUPFAM" id="SSF53448">
    <property type="entry name" value="Nucleotide-diphospho-sugar transferases"/>
    <property type="match status" value="1"/>
</dbReference>
<dbReference type="PANTHER" id="PTHR22916:SF3">
    <property type="entry name" value="UDP-GLCNAC:BETAGAL BETA-1,3-N-ACETYLGLUCOSAMINYLTRANSFERASE-LIKE PROTEIN 1"/>
    <property type="match status" value="1"/>
</dbReference>
<comment type="caution">
    <text evidence="2">The sequence shown here is derived from an EMBL/GenBank/DDBJ whole genome shotgun (WGS) entry which is preliminary data.</text>
</comment>
<reference evidence="2 3" key="1">
    <citation type="submission" date="2023-09" db="EMBL/GenBank/DDBJ databases">
        <authorList>
            <person name="Rey-Velasco X."/>
        </authorList>
    </citation>
    <scope>NUCLEOTIDE SEQUENCE [LARGE SCALE GENOMIC DNA]</scope>
    <source>
        <strain evidence="2 3">F117</strain>
    </source>
</reference>
<dbReference type="InterPro" id="IPR001173">
    <property type="entry name" value="Glyco_trans_2-like"/>
</dbReference>
<proteinExistence type="predicted"/>
<name>A0ABU3D5I8_9FLAO</name>
<gene>
    <name evidence="2" type="ORF">RM539_09440</name>
</gene>
<organism evidence="2 3">
    <name type="scientific">Autumnicola musiva</name>
    <dbReference type="NCBI Taxonomy" id="3075589"/>
    <lineage>
        <taxon>Bacteria</taxon>
        <taxon>Pseudomonadati</taxon>
        <taxon>Bacteroidota</taxon>
        <taxon>Flavobacteriia</taxon>
        <taxon>Flavobacteriales</taxon>
        <taxon>Flavobacteriaceae</taxon>
        <taxon>Autumnicola</taxon>
    </lineage>
</organism>
<protein>
    <submittedName>
        <fullName evidence="2">Glycosyltransferase family 2 protein</fullName>
        <ecNumber evidence="2">2.4.-.-</ecNumber>
    </submittedName>
</protein>
<evidence type="ECO:0000313" key="2">
    <source>
        <dbReference type="EMBL" id="MDT0676800.1"/>
    </source>
</evidence>
<dbReference type="EMBL" id="JAVRHK010000005">
    <property type="protein sequence ID" value="MDT0676800.1"/>
    <property type="molecule type" value="Genomic_DNA"/>
</dbReference>
<dbReference type="Pfam" id="PF00535">
    <property type="entry name" value="Glycos_transf_2"/>
    <property type="match status" value="1"/>
</dbReference>
<dbReference type="PANTHER" id="PTHR22916">
    <property type="entry name" value="GLYCOSYLTRANSFERASE"/>
    <property type="match status" value="1"/>
</dbReference>
<keyword evidence="3" id="KW-1185">Reference proteome</keyword>
<dbReference type="Gene3D" id="3.90.550.10">
    <property type="entry name" value="Spore Coat Polysaccharide Biosynthesis Protein SpsA, Chain A"/>
    <property type="match status" value="1"/>
</dbReference>
<keyword evidence="2" id="KW-0808">Transferase</keyword>
<dbReference type="EC" id="2.4.-.-" evidence="2"/>
<keyword evidence="2" id="KW-0328">Glycosyltransferase</keyword>
<dbReference type="InterPro" id="IPR029044">
    <property type="entry name" value="Nucleotide-diphossugar_trans"/>
</dbReference>
<dbReference type="RefSeq" id="WP_311503140.1">
    <property type="nucleotide sequence ID" value="NZ_JAVRHK010000005.1"/>
</dbReference>
<sequence length="312" mass="37499">MRIIILLATYNRSHLIGETLDSILEQTYNDWECIIIDDHSVDNTREAILNYEQKDRRFSYHLKNGKYKKGLSGTRNFGLDLAKERGAEFIQFFDDDDLMHPKKLELQLIPFLKNPGLNFTLCQYEKLVHEGNNWIVEQPRLQLEFSHLGDAILTGEMKMNSLGPLWRSDFIQNFRFDERLRYAEEWELYTRIGYKYPNNYEVVDEYLFQYRKHEDTLTLGEDKNYQRRKTSAVSRIIILEYLLEHKLLTKKSVLFLANTFLLYQYNPRLIERLKIYVQSHNGFSRKIMWYLNTGLIIGKLYRKTLRRMAHWV</sequence>